<dbReference type="SUPFAM" id="SSF56436">
    <property type="entry name" value="C-type lectin-like"/>
    <property type="match status" value="1"/>
</dbReference>
<dbReference type="PANTHER" id="PTHR10030:SF37">
    <property type="entry name" value="ALPHA-L-FUCOSIDASE-RELATED"/>
    <property type="match status" value="1"/>
</dbReference>
<comment type="function">
    <text evidence="1">Alpha-L-fucosidase is responsible for hydrolyzing the alpha-1,6-linked fucose joined to the reducing-end N-acetylglucosamine of the carbohydrate moieties of glycoproteins.</text>
</comment>
<dbReference type="PANTHER" id="PTHR10030">
    <property type="entry name" value="ALPHA-L-FUCOSIDASE"/>
    <property type="match status" value="1"/>
</dbReference>
<dbReference type="InterPro" id="IPR031919">
    <property type="entry name" value="Fucosidase_C"/>
</dbReference>
<evidence type="ECO:0000256" key="3">
    <source>
        <dbReference type="ARBA" id="ARBA00012662"/>
    </source>
</evidence>
<dbReference type="Pfam" id="PF00059">
    <property type="entry name" value="Lectin_C"/>
    <property type="match status" value="1"/>
</dbReference>
<dbReference type="InterPro" id="IPR017853">
    <property type="entry name" value="GH"/>
</dbReference>
<evidence type="ECO:0000313" key="8">
    <source>
        <dbReference type="Proteomes" id="UP000887540"/>
    </source>
</evidence>
<organism evidence="8 9">
    <name type="scientific">Acrobeloides nanus</name>
    <dbReference type="NCBI Taxonomy" id="290746"/>
    <lineage>
        <taxon>Eukaryota</taxon>
        <taxon>Metazoa</taxon>
        <taxon>Ecdysozoa</taxon>
        <taxon>Nematoda</taxon>
        <taxon>Chromadorea</taxon>
        <taxon>Rhabditida</taxon>
        <taxon>Tylenchina</taxon>
        <taxon>Cephalobomorpha</taxon>
        <taxon>Cephaloboidea</taxon>
        <taxon>Cephalobidae</taxon>
        <taxon>Acrobeloides</taxon>
    </lineage>
</organism>
<dbReference type="InterPro" id="IPR000933">
    <property type="entry name" value="Glyco_hydro_29"/>
</dbReference>
<dbReference type="InterPro" id="IPR016286">
    <property type="entry name" value="FUC_metazoa-typ"/>
</dbReference>
<feature type="domain" description="C-type lectin" evidence="7">
    <location>
        <begin position="667"/>
        <end position="748"/>
    </location>
</feature>
<keyword evidence="8" id="KW-1185">Reference proteome</keyword>
<dbReference type="Gene3D" id="3.10.100.10">
    <property type="entry name" value="Mannose-Binding Protein A, subunit A"/>
    <property type="match status" value="1"/>
</dbReference>
<dbReference type="GO" id="GO:0016139">
    <property type="term" value="P:glycoside catabolic process"/>
    <property type="evidence" value="ECO:0007669"/>
    <property type="project" value="TreeGrafter"/>
</dbReference>
<accession>A0A914DQD6</accession>
<keyword evidence="5" id="KW-0378">Hydrolase</keyword>
<dbReference type="GO" id="GO:0006004">
    <property type="term" value="P:fucose metabolic process"/>
    <property type="evidence" value="ECO:0007669"/>
    <property type="project" value="InterPro"/>
</dbReference>
<dbReference type="InterPro" id="IPR001304">
    <property type="entry name" value="C-type_lectin-like"/>
</dbReference>
<sequence>MDVGPNRDLLAEIRAGILGAGGVRFGTYFSLFAWFHPLWNADQKNNTQVYVDTISTPQLKDLVTNYQPDIVWVDGDWLNSWKYWKSDEFIAWLYNESPVKDTVVTNDRWGMDTNCIHGGYYTCHDGYNPGELQSHKWENANSLTAFWGFSRNINFNQYMSLRDALTTLISTVSAGGNLLLNIAPDHNGRVIPLYEERLRDIGLFVNAHSEAIFASKPWIYLNDQGGVWYTSQLRDTTGFDPYRFFNPQKQANTIVYAFITNWPSNNSVTLTSPKPTAQTTVKLFSTNGQFIQLNYTTVNGGIQTSIAGINKKKFAPSSVNSGILVLKIEYTADDNNNPVPVQSSCQTCQLIMTNAVNYFVQNNAITQSALQTKLLSDCGTFAVTQDQTSCKSIVNKDFSKVYNANWSSLDSRPLPIWYDQAKFGIQAHWGVYSVPAYGDESFWFNWKELNDSNLANFVQTHYKPGTTYGDFAKQLDDIYSSDELVAQLAQTISLGGNFVLNIAIDANGRVLPVFEERLKNLGDFVTDHADAIFSSKPWIYQSDVDSVVYTSQLNNPNNLDPYRLYNPQQQNNTVIYAFVTNWPDDNLINLTRVVPTSQTTVNLLHGGPGTYSSVPFSQTSTGILVDISDVSLSNFPSSNYVLFNTFVLKIQNAASQCPVNWIQNSLNKQECLTFGNSTLGWNAANSQCGILGPGATLTSIASAFENTEIAGLTQGCSNAYIGLYRNSSSSNWQWINGDTATYTNWGTGIL</sequence>
<evidence type="ECO:0000259" key="7">
    <source>
        <dbReference type="PROSITE" id="PS50041"/>
    </source>
</evidence>
<dbReference type="InterPro" id="IPR016186">
    <property type="entry name" value="C-type_lectin-like/link_sf"/>
</dbReference>
<dbReference type="Gene3D" id="3.20.20.80">
    <property type="entry name" value="Glycosidases"/>
    <property type="match status" value="3"/>
</dbReference>
<keyword evidence="4" id="KW-0732">Signal</keyword>
<evidence type="ECO:0000256" key="6">
    <source>
        <dbReference type="ARBA" id="ARBA00023295"/>
    </source>
</evidence>
<dbReference type="Proteomes" id="UP000887540">
    <property type="component" value="Unplaced"/>
</dbReference>
<proteinExistence type="inferred from homology"/>
<dbReference type="Gene3D" id="1.10.225.10">
    <property type="entry name" value="Saposin-like"/>
    <property type="match status" value="1"/>
</dbReference>
<evidence type="ECO:0000313" key="9">
    <source>
        <dbReference type="WBParaSite" id="ACRNAN_scaffold3477.g32429.t1"/>
    </source>
</evidence>
<dbReference type="GO" id="GO:0005764">
    <property type="term" value="C:lysosome"/>
    <property type="evidence" value="ECO:0007669"/>
    <property type="project" value="TreeGrafter"/>
</dbReference>
<reference evidence="9" key="1">
    <citation type="submission" date="2022-11" db="UniProtKB">
        <authorList>
            <consortium name="WormBaseParasite"/>
        </authorList>
    </citation>
    <scope>IDENTIFICATION</scope>
</reference>
<dbReference type="GO" id="GO:0004560">
    <property type="term" value="F:alpha-L-fucosidase activity"/>
    <property type="evidence" value="ECO:0007669"/>
    <property type="project" value="UniProtKB-EC"/>
</dbReference>
<comment type="similarity">
    <text evidence="2">Belongs to the glycosyl hydrolase 29 family.</text>
</comment>
<dbReference type="AlphaFoldDB" id="A0A914DQD6"/>
<dbReference type="PRINTS" id="PR00741">
    <property type="entry name" value="GLHYDRLASE29"/>
</dbReference>
<evidence type="ECO:0000256" key="4">
    <source>
        <dbReference type="ARBA" id="ARBA00022729"/>
    </source>
</evidence>
<dbReference type="Pfam" id="PF01120">
    <property type="entry name" value="Alpha_L_fucos"/>
    <property type="match status" value="3"/>
</dbReference>
<dbReference type="SMART" id="SM00812">
    <property type="entry name" value="Alpha_L_fucos"/>
    <property type="match status" value="1"/>
</dbReference>
<dbReference type="PROSITE" id="PS50041">
    <property type="entry name" value="C_TYPE_LECTIN_2"/>
    <property type="match status" value="1"/>
</dbReference>
<dbReference type="InterPro" id="IPR016187">
    <property type="entry name" value="CTDL_fold"/>
</dbReference>
<evidence type="ECO:0000256" key="1">
    <source>
        <dbReference type="ARBA" id="ARBA00004071"/>
    </source>
</evidence>
<dbReference type="SUPFAM" id="SSF51445">
    <property type="entry name" value="(Trans)glycosidases"/>
    <property type="match status" value="3"/>
</dbReference>
<dbReference type="EC" id="3.2.1.51" evidence="3"/>
<evidence type="ECO:0000256" key="2">
    <source>
        <dbReference type="ARBA" id="ARBA00007951"/>
    </source>
</evidence>
<dbReference type="WBParaSite" id="ACRNAN_scaffold3477.g32429.t1">
    <property type="protein sequence ID" value="ACRNAN_scaffold3477.g32429.t1"/>
    <property type="gene ID" value="ACRNAN_scaffold3477.g32429"/>
</dbReference>
<name>A0A914DQD6_9BILA</name>
<dbReference type="InterPro" id="IPR057739">
    <property type="entry name" value="Glyco_hydro_29_N"/>
</dbReference>
<keyword evidence="6" id="KW-0326">Glycosidase</keyword>
<dbReference type="Pfam" id="PF16757">
    <property type="entry name" value="Fucosidase_C"/>
    <property type="match status" value="2"/>
</dbReference>
<protein>
    <recommendedName>
        <fullName evidence="3">alpha-L-fucosidase</fullName>
        <ecNumber evidence="3">3.2.1.51</ecNumber>
    </recommendedName>
</protein>
<evidence type="ECO:0000256" key="5">
    <source>
        <dbReference type="ARBA" id="ARBA00022801"/>
    </source>
</evidence>